<dbReference type="InterPro" id="IPR036812">
    <property type="entry name" value="NAD(P)_OxRdtase_dom_sf"/>
</dbReference>
<dbReference type="InterPro" id="IPR023210">
    <property type="entry name" value="NADP_OxRdtase_dom"/>
</dbReference>
<dbReference type="GO" id="GO:0016616">
    <property type="term" value="F:oxidoreductase activity, acting on the CH-OH group of donors, NAD or NADP as acceptor"/>
    <property type="evidence" value="ECO:0007669"/>
    <property type="project" value="UniProtKB-ARBA"/>
</dbReference>
<keyword evidence="2" id="KW-0521">NADP</keyword>
<evidence type="ECO:0000313" key="5">
    <source>
        <dbReference type="EMBL" id="KAK9739684.1"/>
    </source>
</evidence>
<dbReference type="EMBL" id="JASPKY010000072">
    <property type="protein sequence ID" value="KAK9739684.1"/>
    <property type="molecule type" value="Genomic_DNA"/>
</dbReference>
<gene>
    <name evidence="5" type="ORF">QE152_g8847</name>
</gene>
<organism evidence="5 6">
    <name type="scientific">Popillia japonica</name>
    <name type="common">Japanese beetle</name>
    <dbReference type="NCBI Taxonomy" id="7064"/>
    <lineage>
        <taxon>Eukaryota</taxon>
        <taxon>Metazoa</taxon>
        <taxon>Ecdysozoa</taxon>
        <taxon>Arthropoda</taxon>
        <taxon>Hexapoda</taxon>
        <taxon>Insecta</taxon>
        <taxon>Pterygota</taxon>
        <taxon>Neoptera</taxon>
        <taxon>Endopterygota</taxon>
        <taxon>Coleoptera</taxon>
        <taxon>Polyphaga</taxon>
        <taxon>Scarabaeiformia</taxon>
        <taxon>Scarabaeidae</taxon>
        <taxon>Rutelinae</taxon>
        <taxon>Popillia</taxon>
    </lineage>
</organism>
<dbReference type="SUPFAM" id="SSF51430">
    <property type="entry name" value="NAD(P)-linked oxidoreductase"/>
    <property type="match status" value="1"/>
</dbReference>
<reference evidence="5 6" key="1">
    <citation type="journal article" date="2024" name="BMC Genomics">
        <title>De novo assembly and annotation of Popillia japonica's genome with initial clues to its potential as an invasive pest.</title>
        <authorList>
            <person name="Cucini C."/>
            <person name="Boschi S."/>
            <person name="Funari R."/>
            <person name="Cardaioli E."/>
            <person name="Iannotti N."/>
            <person name="Marturano G."/>
            <person name="Paoli F."/>
            <person name="Bruttini M."/>
            <person name="Carapelli A."/>
            <person name="Frati F."/>
            <person name="Nardi F."/>
        </authorList>
    </citation>
    <scope>NUCLEOTIDE SEQUENCE [LARGE SCALE GENOMIC DNA]</scope>
    <source>
        <strain evidence="5">DMR45628</strain>
    </source>
</reference>
<dbReference type="PANTHER" id="PTHR43827">
    <property type="entry name" value="2,5-DIKETO-D-GLUCONIC ACID REDUCTASE"/>
    <property type="match status" value="1"/>
</dbReference>
<evidence type="ECO:0000256" key="1">
    <source>
        <dbReference type="ARBA" id="ARBA00007905"/>
    </source>
</evidence>
<evidence type="ECO:0000256" key="2">
    <source>
        <dbReference type="ARBA" id="ARBA00022857"/>
    </source>
</evidence>
<dbReference type="Gene3D" id="3.20.20.100">
    <property type="entry name" value="NADP-dependent oxidoreductase domain"/>
    <property type="match status" value="1"/>
</dbReference>
<name>A0AAW1M523_POPJA</name>
<comment type="caution">
    <text evidence="5">The sequence shown here is derived from an EMBL/GenBank/DDBJ whole genome shotgun (WGS) entry which is preliminary data.</text>
</comment>
<protein>
    <submittedName>
        <fullName evidence="5">Aldo/keto reductase family</fullName>
    </submittedName>
</protein>
<evidence type="ECO:0000313" key="6">
    <source>
        <dbReference type="Proteomes" id="UP001458880"/>
    </source>
</evidence>
<keyword evidence="3" id="KW-0560">Oxidoreductase</keyword>
<dbReference type="PANTHER" id="PTHR43827:SF3">
    <property type="entry name" value="NADP-DEPENDENT OXIDOREDUCTASE DOMAIN-CONTAINING PROTEIN"/>
    <property type="match status" value="1"/>
</dbReference>
<feature type="domain" description="NADP-dependent oxidoreductase" evidence="4">
    <location>
        <begin position="38"/>
        <end position="98"/>
    </location>
</feature>
<keyword evidence="6" id="KW-1185">Reference proteome</keyword>
<dbReference type="Pfam" id="PF00248">
    <property type="entry name" value="Aldo_ket_red"/>
    <property type="match status" value="1"/>
</dbReference>
<dbReference type="Proteomes" id="UP001458880">
    <property type="component" value="Unassembled WGS sequence"/>
</dbReference>
<dbReference type="PROSITE" id="PS00063">
    <property type="entry name" value="ALDOKETO_REDUCTASE_3"/>
    <property type="match status" value="1"/>
</dbReference>
<dbReference type="InterPro" id="IPR018170">
    <property type="entry name" value="Aldo/ket_reductase_CS"/>
</dbReference>
<comment type="similarity">
    <text evidence="1">Belongs to the aldo/keto reductase family.</text>
</comment>
<dbReference type="InterPro" id="IPR020471">
    <property type="entry name" value="AKR"/>
</dbReference>
<evidence type="ECO:0000259" key="4">
    <source>
        <dbReference type="Pfam" id="PF00248"/>
    </source>
</evidence>
<dbReference type="AlphaFoldDB" id="A0AAW1M523"/>
<accession>A0AAW1M523</accession>
<proteinExistence type="inferred from homology"/>
<evidence type="ECO:0000256" key="3">
    <source>
        <dbReference type="ARBA" id="ARBA00023002"/>
    </source>
</evidence>
<sequence>MGFSGKVLPDLLSDEVVNRIAKKHSKAPAQILLRFLDEVVNRIAKKHSKAPAQILLRFLLQLGVAAIPKSVTPSRIKENFNIFNFELDGQDMSDLRACHSE</sequence>